<dbReference type="Pfam" id="PF18962">
    <property type="entry name" value="Por_Secre_tail"/>
    <property type="match status" value="1"/>
</dbReference>
<organism evidence="2 3">
    <name type="scientific">Eiseniibacteriota bacterium</name>
    <dbReference type="NCBI Taxonomy" id="2212470"/>
    <lineage>
        <taxon>Bacteria</taxon>
        <taxon>Candidatus Eiseniibacteriota</taxon>
    </lineage>
</organism>
<name>A0A7Y2H1N5_UNCEI</name>
<sequence length="338" mass="37371">MNNRLRKTHIPFLIALAAVVISVLCLPSSALAGIHIYQSQQILDSHTFESGGNLFFQDNDGQLHEFVTDINDPVIRNKGEGAFYTVSEQDVINAINSVRFPLEDIQIDVFLLPYPRRNILVSSAGKTSIYLSPGVVPYEEIQVHALIAHEIGHLVHNQIMPDSDRSAWSAFRRLRGITDTGTYHHNAAHKNRPHEVFAEDFRFLFGGTLANYSGGIENPDLPLPNTIPGLKSFYLALAGKGSQIHGLPIAGRLNVFPNPTQAGVSITFSEGSRIDGVPTTMQVFDVRGRLVHQAAVTNRNAIRWSGYVREGSKAAPGLYFVKVHNSRDQWVGKVMVSR</sequence>
<reference evidence="2 3" key="1">
    <citation type="submission" date="2020-03" db="EMBL/GenBank/DDBJ databases">
        <title>Metabolic flexibility allows generalist bacteria to become dominant in a frequently disturbed ecosystem.</title>
        <authorList>
            <person name="Chen Y.-J."/>
            <person name="Leung P.M."/>
            <person name="Bay S.K."/>
            <person name="Hugenholtz P."/>
            <person name="Kessler A.J."/>
            <person name="Shelley G."/>
            <person name="Waite D.W."/>
            <person name="Cook P.L."/>
            <person name="Greening C."/>
        </authorList>
    </citation>
    <scope>NUCLEOTIDE SEQUENCE [LARGE SCALE GENOMIC DNA]</scope>
    <source>
        <strain evidence="2">SS_bin_28</strain>
    </source>
</reference>
<dbReference type="InterPro" id="IPR026444">
    <property type="entry name" value="Secre_tail"/>
</dbReference>
<accession>A0A7Y2H1N5</accession>
<feature type="domain" description="Secretion system C-terminal sorting" evidence="1">
    <location>
        <begin position="255"/>
        <end position="336"/>
    </location>
</feature>
<dbReference type="AlphaFoldDB" id="A0A7Y2H1N5"/>
<protein>
    <submittedName>
        <fullName evidence="2">T9SS type A sorting domain-containing protein</fullName>
    </submittedName>
</protein>
<dbReference type="NCBIfam" id="TIGR04183">
    <property type="entry name" value="Por_Secre_tail"/>
    <property type="match status" value="1"/>
</dbReference>
<evidence type="ECO:0000259" key="1">
    <source>
        <dbReference type="Pfam" id="PF18962"/>
    </source>
</evidence>
<comment type="caution">
    <text evidence="2">The sequence shown here is derived from an EMBL/GenBank/DDBJ whole genome shotgun (WGS) entry which is preliminary data.</text>
</comment>
<dbReference type="Proteomes" id="UP000547674">
    <property type="component" value="Unassembled WGS sequence"/>
</dbReference>
<gene>
    <name evidence="2" type="ORF">HKN21_05675</name>
</gene>
<evidence type="ECO:0000313" key="2">
    <source>
        <dbReference type="EMBL" id="NNF06229.1"/>
    </source>
</evidence>
<evidence type="ECO:0000313" key="3">
    <source>
        <dbReference type="Proteomes" id="UP000547674"/>
    </source>
</evidence>
<proteinExistence type="predicted"/>
<dbReference type="EMBL" id="JABDJR010000215">
    <property type="protein sequence ID" value="NNF06229.1"/>
    <property type="molecule type" value="Genomic_DNA"/>
</dbReference>